<proteinExistence type="predicted"/>
<dbReference type="AlphaFoldDB" id="A0ABD2GQW5"/>
<dbReference type="PANTHER" id="PTHR33332">
    <property type="entry name" value="REVERSE TRANSCRIPTASE DOMAIN-CONTAINING PROTEIN"/>
    <property type="match status" value="1"/>
</dbReference>
<organism evidence="1 2">
    <name type="scientific">Pagothenia borchgrevinki</name>
    <name type="common">Bald rockcod</name>
    <name type="synonym">Trematomus borchgrevinki</name>
    <dbReference type="NCBI Taxonomy" id="8213"/>
    <lineage>
        <taxon>Eukaryota</taxon>
        <taxon>Metazoa</taxon>
        <taxon>Chordata</taxon>
        <taxon>Craniata</taxon>
        <taxon>Vertebrata</taxon>
        <taxon>Euteleostomi</taxon>
        <taxon>Actinopterygii</taxon>
        <taxon>Neopterygii</taxon>
        <taxon>Teleostei</taxon>
        <taxon>Neoteleostei</taxon>
        <taxon>Acanthomorphata</taxon>
        <taxon>Eupercaria</taxon>
        <taxon>Perciformes</taxon>
        <taxon>Notothenioidei</taxon>
        <taxon>Nototheniidae</taxon>
        <taxon>Pagothenia</taxon>
    </lineage>
</organism>
<protein>
    <submittedName>
        <fullName evidence="1">Uncharacterized protein</fullName>
    </submittedName>
</protein>
<dbReference type="Proteomes" id="UP001619887">
    <property type="component" value="Unassembled WGS sequence"/>
</dbReference>
<reference evidence="1 2" key="2">
    <citation type="journal article" date="2024" name="G3 (Bethesda)">
        <title>The genome of the cryopelagic Antarctic bald notothen, Trematomus borchgrevinki.</title>
        <authorList>
            <person name="Rayamajhi N."/>
            <person name="Rivera-Colon A.G."/>
            <person name="Minhas B.F."/>
            <person name="Cheng C.C."/>
            <person name="Catchen J.M."/>
        </authorList>
    </citation>
    <scope>NUCLEOTIDE SEQUENCE [LARGE SCALE GENOMIC DNA]</scope>
    <source>
        <strain evidence="1">AGRC-2024</strain>
    </source>
</reference>
<dbReference type="EMBL" id="JBIYXZ010002076">
    <property type="protein sequence ID" value="KAL3055871.1"/>
    <property type="molecule type" value="Genomic_DNA"/>
</dbReference>
<gene>
    <name evidence="1" type="ORF">OYC64_018551</name>
</gene>
<evidence type="ECO:0000313" key="2">
    <source>
        <dbReference type="Proteomes" id="UP001619887"/>
    </source>
</evidence>
<name>A0ABD2GQW5_PAGBO</name>
<reference evidence="1 2" key="1">
    <citation type="journal article" date="2022" name="G3 (Bethesda)">
        <title>Evaluating Illumina-, Nanopore-, and PacBio-based genome assembly strategies with the bald notothen, Trematomus borchgrevinki.</title>
        <authorList>
            <person name="Rayamajhi N."/>
            <person name="Cheng C.C."/>
            <person name="Catchen J.M."/>
        </authorList>
    </citation>
    <scope>NUCLEOTIDE SEQUENCE [LARGE SCALE GENOMIC DNA]</scope>
    <source>
        <strain evidence="1">AGRC-2024</strain>
    </source>
</reference>
<sequence>MVVAPKALLQKVGDFILEVDGSSISPSPEARNLGVILDSTLSFHSHVKSVTKSAFFHLRNIARLLPSLSESVAETLIHAFVTTRLDYCNGVLFGVPKKTLDRLQYVQNCAARVLTHTKPWQHITPTLIHLHWLPVKSRISYKVLLLTYKSLHAHAPQYLSDILHPHAPPRNLRSSDSGLLTTPRTKLRTFGDRAYSVAAPTLWNALPAEIRNIPTLDAFKRALKSHLFAKAFGP</sequence>
<comment type="caution">
    <text evidence="1">The sequence shown here is derived from an EMBL/GenBank/DDBJ whole genome shotgun (WGS) entry which is preliminary data.</text>
</comment>
<evidence type="ECO:0000313" key="1">
    <source>
        <dbReference type="EMBL" id="KAL3055871.1"/>
    </source>
</evidence>
<accession>A0ABD2GQW5</accession>
<dbReference type="PRINTS" id="PR01345">
    <property type="entry name" value="CERVTRCPTASE"/>
</dbReference>
<keyword evidence="2" id="KW-1185">Reference proteome</keyword>